<dbReference type="Pfam" id="PF07314">
    <property type="entry name" value="Lit"/>
    <property type="match status" value="1"/>
</dbReference>
<dbReference type="EMBL" id="CP062983">
    <property type="protein sequence ID" value="QPC81162.1"/>
    <property type="molecule type" value="Genomic_DNA"/>
</dbReference>
<keyword evidence="1" id="KW-1133">Transmembrane helix</keyword>
<sequence>MRNRSIQWFIQWVIALSVPLLLVIGSVRVVMTPLFLQLEYTRDDFQPDFYGFTTEDRLAYGPYGVEYILNGEDISYLGELTLPGEKCWPAQSSPCSMFNDFELQHMVDVKNVAQAAFAVALVDLVLIVIICVLFWRDYQKNILLGIQSGSLITIGAIIAIVVAALVAWDEFFNLFHALFFTEGTWQFLYSDTLIRLYPEQFWFEAALVIGGITSLGAVILFLFSRYKLHQRLDSA</sequence>
<reference evidence="2 3" key="1">
    <citation type="submission" date="2020-02" db="EMBL/GenBank/DDBJ databases">
        <authorList>
            <person name="Zheng R.K."/>
            <person name="Sun C.M."/>
        </authorList>
    </citation>
    <scope>NUCLEOTIDE SEQUENCE [LARGE SCALE GENOMIC DNA]</scope>
    <source>
        <strain evidence="3">rifampicinis</strain>
    </source>
</reference>
<dbReference type="AlphaFoldDB" id="A0A7S8ID37"/>
<keyword evidence="1" id="KW-0812">Transmembrane</keyword>
<evidence type="ECO:0000313" key="3">
    <source>
        <dbReference type="Proteomes" id="UP000594468"/>
    </source>
</evidence>
<dbReference type="InterPro" id="IPR010178">
    <property type="entry name" value="Lit"/>
</dbReference>
<feature type="transmembrane region" description="Helical" evidence="1">
    <location>
        <begin position="112"/>
        <end position="135"/>
    </location>
</feature>
<evidence type="ECO:0000313" key="2">
    <source>
        <dbReference type="EMBL" id="QPC81162.1"/>
    </source>
</evidence>
<keyword evidence="1" id="KW-0472">Membrane</keyword>
<organism evidence="2 3">
    <name type="scientific">Phototrophicus methaneseepsis</name>
    <dbReference type="NCBI Taxonomy" id="2710758"/>
    <lineage>
        <taxon>Bacteria</taxon>
        <taxon>Bacillati</taxon>
        <taxon>Chloroflexota</taxon>
        <taxon>Candidatus Thermofontia</taxon>
        <taxon>Phototrophicales</taxon>
        <taxon>Phototrophicaceae</taxon>
        <taxon>Phototrophicus</taxon>
    </lineage>
</organism>
<dbReference type="RefSeq" id="WP_195169235.1">
    <property type="nucleotide sequence ID" value="NZ_CP062983.1"/>
</dbReference>
<dbReference type="NCBIfam" id="TIGR01906">
    <property type="entry name" value="integ_TIGR01906"/>
    <property type="match status" value="1"/>
</dbReference>
<feature type="transmembrane region" description="Helical" evidence="1">
    <location>
        <begin position="12"/>
        <end position="36"/>
    </location>
</feature>
<evidence type="ECO:0000256" key="1">
    <source>
        <dbReference type="SAM" id="Phobius"/>
    </source>
</evidence>
<dbReference type="KEGG" id="pmet:G4Y79_15775"/>
<proteinExistence type="predicted"/>
<keyword evidence="3" id="KW-1185">Reference proteome</keyword>
<dbReference type="Proteomes" id="UP000594468">
    <property type="component" value="Chromosome"/>
</dbReference>
<protein>
    <submittedName>
        <fullName evidence="2">TIGR01906 family membrane protein</fullName>
    </submittedName>
</protein>
<gene>
    <name evidence="2" type="ORF">G4Y79_15775</name>
</gene>
<accession>A0A7S8ID37</accession>
<feature type="transmembrane region" description="Helical" evidence="1">
    <location>
        <begin position="201"/>
        <end position="223"/>
    </location>
</feature>
<feature type="transmembrane region" description="Helical" evidence="1">
    <location>
        <begin position="142"/>
        <end position="168"/>
    </location>
</feature>
<name>A0A7S8ID37_9CHLR</name>